<proteinExistence type="predicted"/>
<keyword evidence="4" id="KW-1185">Reference proteome</keyword>
<gene>
    <name evidence="3" type="ORF">GCM10010420_10790</name>
</gene>
<sequence length="383" mass="42267">MEIVKDIQEETRQILKLLGSGDAGEPLRRIVQMRAQLDGLTAGLVGRARHHRLTWSRIGHLLSISEDTARHRYTDAYILRRLGQLIPLRPDPTSLGTLYGQTSRAAEGSTPPTPEEDPPPQPRTPNRAAYNRLAPVLSMLARASQMSIQDLSSRSGCSASYLSRILSGERVPSWRLTERFAHACGADAGVLRKVWETERLRDKTPRAVSEDISSGYVPNGTPQGGFERLLTALRTLHIRAGQPTAYDIAVATKWRLTPNKITAILDGTHLPSWEELLSLLHVLGGPCEYFRPLWKAAADQSAAPSPKPDLRSQPSPSLGSKSRDTTTGKQELGGALTNRLHKRRPQHERFRVRLAERGLISSPWKSSLHGTTPSHPPAPPDIV</sequence>
<reference evidence="3 4" key="1">
    <citation type="journal article" date="2019" name="Int. J. Syst. Evol. Microbiol.">
        <title>The Global Catalogue of Microorganisms (GCM) 10K type strain sequencing project: providing services to taxonomists for standard genome sequencing and annotation.</title>
        <authorList>
            <consortium name="The Broad Institute Genomics Platform"/>
            <consortium name="The Broad Institute Genome Sequencing Center for Infectious Disease"/>
            <person name="Wu L."/>
            <person name="Ma J."/>
        </authorList>
    </citation>
    <scope>NUCLEOTIDE SEQUENCE [LARGE SCALE GENOMIC DNA]</scope>
    <source>
        <strain evidence="3 4">JCM 6921</strain>
    </source>
</reference>
<feature type="region of interest" description="Disordered" evidence="1">
    <location>
        <begin position="96"/>
        <end position="127"/>
    </location>
</feature>
<feature type="domain" description="HTH cro/C1-type" evidence="2">
    <location>
        <begin position="146"/>
        <end position="191"/>
    </location>
</feature>
<protein>
    <recommendedName>
        <fullName evidence="2">HTH cro/C1-type domain-containing protein</fullName>
    </recommendedName>
</protein>
<comment type="caution">
    <text evidence="3">The sequence shown here is derived from an EMBL/GenBank/DDBJ whole genome shotgun (WGS) entry which is preliminary data.</text>
</comment>
<evidence type="ECO:0000313" key="3">
    <source>
        <dbReference type="EMBL" id="GAA2389110.1"/>
    </source>
</evidence>
<feature type="compositionally biased region" description="Polar residues" evidence="1">
    <location>
        <begin position="363"/>
        <end position="373"/>
    </location>
</feature>
<feature type="region of interest" description="Disordered" evidence="1">
    <location>
        <begin position="300"/>
        <end position="383"/>
    </location>
</feature>
<feature type="compositionally biased region" description="Pro residues" evidence="1">
    <location>
        <begin position="374"/>
        <end position="383"/>
    </location>
</feature>
<dbReference type="Gene3D" id="1.10.260.40">
    <property type="entry name" value="lambda repressor-like DNA-binding domains"/>
    <property type="match status" value="1"/>
</dbReference>
<name>A0ABN3HVW9_9ACTN</name>
<accession>A0ABN3HVW9</accession>
<dbReference type="Proteomes" id="UP001500058">
    <property type="component" value="Unassembled WGS sequence"/>
</dbReference>
<evidence type="ECO:0000313" key="4">
    <source>
        <dbReference type="Proteomes" id="UP001500058"/>
    </source>
</evidence>
<evidence type="ECO:0000259" key="2">
    <source>
        <dbReference type="PROSITE" id="PS50943"/>
    </source>
</evidence>
<dbReference type="Pfam" id="PF13560">
    <property type="entry name" value="HTH_31"/>
    <property type="match status" value="1"/>
</dbReference>
<evidence type="ECO:0000256" key="1">
    <source>
        <dbReference type="SAM" id="MobiDB-lite"/>
    </source>
</evidence>
<dbReference type="SUPFAM" id="SSF47413">
    <property type="entry name" value="lambda repressor-like DNA-binding domains"/>
    <property type="match status" value="1"/>
</dbReference>
<organism evidence="3 4">
    <name type="scientific">Streptomyces glaucosporus</name>
    <dbReference type="NCBI Taxonomy" id="284044"/>
    <lineage>
        <taxon>Bacteria</taxon>
        <taxon>Bacillati</taxon>
        <taxon>Actinomycetota</taxon>
        <taxon>Actinomycetes</taxon>
        <taxon>Kitasatosporales</taxon>
        <taxon>Streptomycetaceae</taxon>
        <taxon>Streptomyces</taxon>
    </lineage>
</organism>
<dbReference type="CDD" id="cd00093">
    <property type="entry name" value="HTH_XRE"/>
    <property type="match status" value="1"/>
</dbReference>
<feature type="compositionally biased region" description="Basic and acidic residues" evidence="1">
    <location>
        <begin position="347"/>
        <end position="356"/>
    </location>
</feature>
<dbReference type="InterPro" id="IPR010982">
    <property type="entry name" value="Lambda_DNA-bd_dom_sf"/>
</dbReference>
<dbReference type="RefSeq" id="WP_344629679.1">
    <property type="nucleotide sequence ID" value="NZ_BAAATJ010000003.1"/>
</dbReference>
<dbReference type="EMBL" id="BAAATJ010000003">
    <property type="protein sequence ID" value="GAA2389110.1"/>
    <property type="molecule type" value="Genomic_DNA"/>
</dbReference>
<dbReference type="SMART" id="SM00530">
    <property type="entry name" value="HTH_XRE"/>
    <property type="match status" value="2"/>
</dbReference>
<dbReference type="PROSITE" id="PS50943">
    <property type="entry name" value="HTH_CROC1"/>
    <property type="match status" value="1"/>
</dbReference>
<dbReference type="InterPro" id="IPR001387">
    <property type="entry name" value="Cro/C1-type_HTH"/>
</dbReference>